<accession>A0A9R0QHM4</accession>
<evidence type="ECO:0000256" key="4">
    <source>
        <dbReference type="ARBA" id="ARBA00022614"/>
    </source>
</evidence>
<dbReference type="GO" id="GO:0005886">
    <property type="term" value="C:plasma membrane"/>
    <property type="evidence" value="ECO:0007669"/>
    <property type="project" value="UniProtKB-SubCell"/>
</dbReference>
<evidence type="ECO:0000256" key="1">
    <source>
        <dbReference type="ARBA" id="ARBA00004251"/>
    </source>
</evidence>
<dbReference type="InterPro" id="IPR032675">
    <property type="entry name" value="LRR_dom_sf"/>
</dbReference>
<dbReference type="Gramene" id="TRITD1Av1G229010.1">
    <property type="protein sequence ID" value="TRITD1Av1G229010.1"/>
    <property type="gene ID" value="TRITD1Av1G229010"/>
</dbReference>
<comment type="similarity">
    <text evidence="2">Belongs to the RLP family.</text>
</comment>
<dbReference type="SUPFAM" id="SSF52058">
    <property type="entry name" value="L domain-like"/>
    <property type="match status" value="2"/>
</dbReference>
<dbReference type="InterPro" id="IPR055414">
    <property type="entry name" value="LRR_R13L4/SHOC2-like"/>
</dbReference>
<proteinExistence type="inferred from homology"/>
<keyword evidence="3" id="KW-1003">Cell membrane</keyword>
<keyword evidence="9" id="KW-0472">Membrane</keyword>
<dbReference type="FunFam" id="3.80.10.10:FF:000041">
    <property type="entry name" value="LRR receptor-like serine/threonine-protein kinase ERECTA"/>
    <property type="match status" value="2"/>
</dbReference>
<keyword evidence="14" id="KW-1185">Reference proteome</keyword>
<dbReference type="SMART" id="SM00369">
    <property type="entry name" value="LRR_TYP"/>
    <property type="match status" value="8"/>
</dbReference>
<dbReference type="PROSITE" id="PS51450">
    <property type="entry name" value="LRR"/>
    <property type="match status" value="1"/>
</dbReference>
<gene>
    <name evidence="13" type="ORF">TRITD_1Av1G229010</name>
</gene>
<keyword evidence="4" id="KW-0433">Leucine-rich repeat</keyword>
<dbReference type="PRINTS" id="PR00019">
    <property type="entry name" value="LEURICHRPT"/>
</dbReference>
<evidence type="ECO:0000256" key="10">
    <source>
        <dbReference type="ARBA" id="ARBA00023170"/>
    </source>
</evidence>
<comment type="subcellular location">
    <subcellularLocation>
        <location evidence="1">Cell membrane</location>
        <topology evidence="1">Single-pass type I membrane protein</topology>
    </subcellularLocation>
</comment>
<keyword evidence="6" id="KW-0732">Signal</keyword>
<reference evidence="13 14" key="1">
    <citation type="submission" date="2017-09" db="EMBL/GenBank/DDBJ databases">
        <authorList>
            <consortium name="International Durum Wheat Genome Sequencing Consortium (IDWGSC)"/>
            <person name="Milanesi L."/>
        </authorList>
    </citation>
    <scope>NUCLEOTIDE SEQUENCE [LARGE SCALE GENOMIC DNA]</scope>
    <source>
        <strain evidence="14">cv. Svevo</strain>
    </source>
</reference>
<evidence type="ECO:0000313" key="13">
    <source>
        <dbReference type="EMBL" id="VAH11731.1"/>
    </source>
</evidence>
<organism evidence="13 14">
    <name type="scientific">Triticum turgidum subsp. durum</name>
    <name type="common">Durum wheat</name>
    <name type="synonym">Triticum durum</name>
    <dbReference type="NCBI Taxonomy" id="4567"/>
    <lineage>
        <taxon>Eukaryota</taxon>
        <taxon>Viridiplantae</taxon>
        <taxon>Streptophyta</taxon>
        <taxon>Embryophyta</taxon>
        <taxon>Tracheophyta</taxon>
        <taxon>Spermatophyta</taxon>
        <taxon>Magnoliopsida</taxon>
        <taxon>Liliopsida</taxon>
        <taxon>Poales</taxon>
        <taxon>Poaceae</taxon>
        <taxon>BOP clade</taxon>
        <taxon>Pooideae</taxon>
        <taxon>Triticodae</taxon>
        <taxon>Triticeae</taxon>
        <taxon>Triticinae</taxon>
        <taxon>Triticum</taxon>
    </lineage>
</organism>
<evidence type="ECO:0000313" key="14">
    <source>
        <dbReference type="Proteomes" id="UP000324705"/>
    </source>
</evidence>
<evidence type="ECO:0000256" key="5">
    <source>
        <dbReference type="ARBA" id="ARBA00022692"/>
    </source>
</evidence>
<dbReference type="PANTHER" id="PTHR48063:SF105">
    <property type="entry name" value="LEUCINE-RICH REPEAT-CONTAINING N-TERMINAL PLANT-TYPE DOMAIN-CONTAINING PROTEIN"/>
    <property type="match status" value="1"/>
</dbReference>
<evidence type="ECO:0000256" key="8">
    <source>
        <dbReference type="ARBA" id="ARBA00022989"/>
    </source>
</evidence>
<evidence type="ECO:0000256" key="7">
    <source>
        <dbReference type="ARBA" id="ARBA00022737"/>
    </source>
</evidence>
<dbReference type="InterPro" id="IPR001611">
    <property type="entry name" value="Leu-rich_rpt"/>
</dbReference>
<dbReference type="InterPro" id="IPR046956">
    <property type="entry name" value="RLP23-like"/>
</dbReference>
<keyword evidence="11" id="KW-0325">Glycoprotein</keyword>
<evidence type="ECO:0000256" key="3">
    <source>
        <dbReference type="ARBA" id="ARBA00022475"/>
    </source>
</evidence>
<sequence length="552" mass="61036">MILSSCGLNKSNTPTSLQHHNLTVLEELDLSYNPLNSSAAPNWFWNVTSLKSLHLDGCELTGVFPEELGNLTLLETFSIEGNNIKGMIPGTLKNMCNLRSLDFSNNNISGDITEVIDRLPNCSWNNLQELSLVGANLIGTALPFVSTLTSLNMLDVRNNNLSSPLPVEIGALKSLTYLDLGNSNLSGSVPVEIGALTNLTDLYLGYNNLNGVISEDHFVGLMNLKSLDLSDNNLELNIDSHWVPPFNLHRASFSSCHLGPQFPKWLQLQGSINDLDISNTSLVGKIPDWFWTTFSETRYFDISLNQLSGELPLNLEFMSVITLSMQSNLLTGLIPKLPKTTEVLDISHNSLNGFVPNFQAPHLEVAILFSNSITGTIPTSICRLRQLRVLDLSNNLFSVELPNCGRKELKQRNPSSNNFSRVNSVSSFSLKITTLLLSNNSFSSGFPLFLRQCPSLIYLDLAQNRFTGELPGWISKAMPGLVMLRLRSNNLYGHIPMEMMELHAIRILDLSNNNFSGTILQYLKNLKALTGTVIASNTVKGKCLSMGRILYI</sequence>
<evidence type="ECO:0000256" key="11">
    <source>
        <dbReference type="ARBA" id="ARBA00023180"/>
    </source>
</evidence>
<evidence type="ECO:0000256" key="9">
    <source>
        <dbReference type="ARBA" id="ARBA00023136"/>
    </source>
</evidence>
<dbReference type="PANTHER" id="PTHR48063">
    <property type="entry name" value="LRR RECEPTOR-LIKE KINASE"/>
    <property type="match status" value="1"/>
</dbReference>
<name>A0A9R0QHM4_TRITD</name>
<dbReference type="InterPro" id="IPR003591">
    <property type="entry name" value="Leu-rich_rpt_typical-subtyp"/>
</dbReference>
<keyword evidence="5" id="KW-0812">Transmembrane</keyword>
<dbReference type="FunFam" id="3.80.10.10:FF:000649">
    <property type="entry name" value="Leucine Rich Repeat family protein"/>
    <property type="match status" value="1"/>
</dbReference>
<evidence type="ECO:0000256" key="6">
    <source>
        <dbReference type="ARBA" id="ARBA00022729"/>
    </source>
</evidence>
<dbReference type="EMBL" id="LT934111">
    <property type="protein sequence ID" value="VAH11731.1"/>
    <property type="molecule type" value="Genomic_DNA"/>
</dbReference>
<evidence type="ECO:0000256" key="2">
    <source>
        <dbReference type="ARBA" id="ARBA00009592"/>
    </source>
</evidence>
<dbReference type="Gene3D" id="3.80.10.10">
    <property type="entry name" value="Ribonuclease Inhibitor"/>
    <property type="match status" value="3"/>
</dbReference>
<keyword evidence="8" id="KW-1133">Transmembrane helix</keyword>
<dbReference type="Pfam" id="PF23598">
    <property type="entry name" value="LRR_14"/>
    <property type="match status" value="1"/>
</dbReference>
<feature type="domain" description="Disease resistance R13L4/SHOC-2-like LRR" evidence="12">
    <location>
        <begin position="92"/>
        <end position="268"/>
    </location>
</feature>
<dbReference type="Proteomes" id="UP000324705">
    <property type="component" value="Chromosome 1A"/>
</dbReference>
<dbReference type="AlphaFoldDB" id="A0A9R0QHM4"/>
<protein>
    <recommendedName>
        <fullName evidence="12">Disease resistance R13L4/SHOC-2-like LRR domain-containing protein</fullName>
    </recommendedName>
</protein>
<dbReference type="Pfam" id="PF00560">
    <property type="entry name" value="LRR_1"/>
    <property type="match status" value="5"/>
</dbReference>
<keyword evidence="7" id="KW-0677">Repeat</keyword>
<evidence type="ECO:0000259" key="12">
    <source>
        <dbReference type="Pfam" id="PF23598"/>
    </source>
</evidence>
<dbReference type="FunFam" id="3.80.10.10:FF:001347">
    <property type="entry name" value="LRR receptor-like serine/threonine-protein kinase GSO2"/>
    <property type="match status" value="1"/>
</dbReference>
<dbReference type="OMA" id="GHIPMEM"/>
<keyword evidence="10" id="KW-0675">Receptor</keyword>